<dbReference type="Pfam" id="PF04525">
    <property type="entry name" value="LOR"/>
    <property type="match status" value="1"/>
</dbReference>
<reference evidence="2" key="1">
    <citation type="submission" date="2021-01" db="EMBL/GenBank/DDBJ databases">
        <authorList>
            <person name="Corre E."/>
            <person name="Pelletier E."/>
            <person name="Niang G."/>
            <person name="Scheremetjew M."/>
            <person name="Finn R."/>
            <person name="Kale V."/>
            <person name="Holt S."/>
            <person name="Cochrane G."/>
            <person name="Meng A."/>
            <person name="Brown T."/>
            <person name="Cohen L."/>
        </authorList>
    </citation>
    <scope>NUCLEOTIDE SEQUENCE</scope>
    <source>
        <strain evidence="2">CCMP826</strain>
    </source>
</reference>
<dbReference type="EMBL" id="HBGV01010451">
    <property type="protein sequence ID" value="CAD9494960.1"/>
    <property type="molecule type" value="Transcribed_RNA"/>
</dbReference>
<dbReference type="InterPro" id="IPR038595">
    <property type="entry name" value="LOR_sf"/>
</dbReference>
<proteinExistence type="inferred from homology"/>
<accession>A0A7S2HMM0</accession>
<gene>
    <name evidence="2" type="ORF">HTAM1171_LOCUS6443</name>
</gene>
<evidence type="ECO:0000313" key="2">
    <source>
        <dbReference type="EMBL" id="CAD9494960.1"/>
    </source>
</evidence>
<protein>
    <recommendedName>
        <fullName evidence="3">Phospholipid scramblase</fullName>
    </recommendedName>
</protein>
<dbReference type="InterPro" id="IPR025659">
    <property type="entry name" value="Tubby-like_C"/>
</dbReference>
<organism evidence="2">
    <name type="scientific">Helicotheca tamesis</name>
    <dbReference type="NCBI Taxonomy" id="374047"/>
    <lineage>
        <taxon>Eukaryota</taxon>
        <taxon>Sar</taxon>
        <taxon>Stramenopiles</taxon>
        <taxon>Ochrophyta</taxon>
        <taxon>Bacillariophyta</taxon>
        <taxon>Mediophyceae</taxon>
        <taxon>Lithodesmiophycidae</taxon>
        <taxon>Lithodesmiales</taxon>
        <taxon>Lithodesmiaceae</taxon>
        <taxon>Helicotheca</taxon>
    </lineage>
</organism>
<sequence>MKHSTPIPTDEDFNYVHPAPKKYLCADVPADKMHHILMKEKLWTSWSGDTYGIVNYDDQEKPFEVDVKGKAVSIREKSFIRNSKGEVVAVMAIIFLAWEPTFKIFGLTPYMEGQEPVKDLTHEDKPLYEWATCVSKVFRVVRKTMTMADGVEFIMDGVGEIFALRQMCISRDGKPAAYCRQVHLATYVGNKWEVKIGPGIDAAMIIGFVAIIDQFNQGAFYTAGTYLW</sequence>
<dbReference type="Gene3D" id="2.40.160.200">
    <property type="entry name" value="LURP1-related"/>
    <property type="match status" value="1"/>
</dbReference>
<dbReference type="InterPro" id="IPR007612">
    <property type="entry name" value="LOR"/>
</dbReference>
<evidence type="ECO:0000256" key="1">
    <source>
        <dbReference type="ARBA" id="ARBA00005437"/>
    </source>
</evidence>
<evidence type="ECO:0008006" key="3">
    <source>
        <dbReference type="Google" id="ProtNLM"/>
    </source>
</evidence>
<dbReference type="SUPFAM" id="SSF54518">
    <property type="entry name" value="Tubby C-terminal domain-like"/>
    <property type="match status" value="1"/>
</dbReference>
<comment type="similarity">
    <text evidence="1">Belongs to the LOR family.</text>
</comment>
<dbReference type="AlphaFoldDB" id="A0A7S2HMM0"/>
<name>A0A7S2HMM0_9STRA</name>